<gene>
    <name evidence="1" type="ORF">HMPREF9141_2018</name>
</gene>
<sequence>MNDGYELAFYMFLFDLQMICLELCNGFSKSCLYFQRIKLKGFCIG</sequence>
<dbReference type="HOGENOM" id="CLU_3203543_0_0_10"/>
<dbReference type="AlphaFoldDB" id="F0F8V1"/>
<protein>
    <submittedName>
        <fullName evidence="1">Uncharacterized protein</fullName>
    </submittedName>
</protein>
<name>F0F8V1_9BACT</name>
<dbReference type="Proteomes" id="UP000005697">
    <property type="component" value="Unassembled WGS sequence"/>
</dbReference>
<accession>F0F8V1</accession>
<dbReference type="EMBL" id="AEWX01000027">
    <property type="protein sequence ID" value="EGC19478.1"/>
    <property type="molecule type" value="Genomic_DNA"/>
</dbReference>
<evidence type="ECO:0000313" key="1">
    <source>
        <dbReference type="EMBL" id="EGC19478.1"/>
    </source>
</evidence>
<reference evidence="1 2" key="1">
    <citation type="submission" date="2011-01" db="EMBL/GenBank/DDBJ databases">
        <authorList>
            <person name="Muzny D."/>
            <person name="Qin X."/>
            <person name="Deng J."/>
            <person name="Jiang H."/>
            <person name="Liu Y."/>
            <person name="Qu J."/>
            <person name="Song X.-Z."/>
            <person name="Zhang L."/>
            <person name="Thornton R."/>
            <person name="Coyle M."/>
            <person name="Francisco L."/>
            <person name="Jackson L."/>
            <person name="Javaid M."/>
            <person name="Korchina V."/>
            <person name="Kovar C."/>
            <person name="Mata R."/>
            <person name="Mathew T."/>
            <person name="Ngo R."/>
            <person name="Nguyen L."/>
            <person name="Nguyen N."/>
            <person name="Okwuonu G."/>
            <person name="Ongeri F."/>
            <person name="Pham C."/>
            <person name="Simmons D."/>
            <person name="Wilczek-Boney K."/>
            <person name="Hale W."/>
            <person name="Jakkamsetti A."/>
            <person name="Pham P."/>
            <person name="Ruth R."/>
            <person name="San Lucas F."/>
            <person name="Warren J."/>
            <person name="Zhang J."/>
            <person name="Zhao Z."/>
            <person name="Zhou C."/>
            <person name="Zhu D."/>
            <person name="Lee S."/>
            <person name="Bess C."/>
            <person name="Blankenburg K."/>
            <person name="Forbes L."/>
            <person name="Fu Q."/>
            <person name="Gubbala S."/>
            <person name="Hirani K."/>
            <person name="Jayaseelan J.C."/>
            <person name="Lara F."/>
            <person name="Munidasa M."/>
            <person name="Palculict T."/>
            <person name="Patil S."/>
            <person name="Pu L.-L."/>
            <person name="Saada N."/>
            <person name="Tang L."/>
            <person name="Weissenberger G."/>
            <person name="Zhu Y."/>
            <person name="Hemphill L."/>
            <person name="Shang Y."/>
            <person name="Youmans B."/>
            <person name="Ayvaz T."/>
            <person name="Ross M."/>
            <person name="Santibanez J."/>
            <person name="Aqrawi P."/>
            <person name="Gross S."/>
            <person name="Joshi V."/>
            <person name="Fowler G."/>
            <person name="Nazareth L."/>
            <person name="Reid J."/>
            <person name="Worley K."/>
            <person name="Petrosino J."/>
            <person name="Highlander S."/>
            <person name="Gibbs R."/>
        </authorList>
    </citation>
    <scope>NUCLEOTIDE SEQUENCE [LARGE SCALE GENOMIC DNA]</scope>
    <source>
        <strain evidence="1 2">DSM 16608</strain>
    </source>
</reference>
<keyword evidence="2" id="KW-1185">Reference proteome</keyword>
<evidence type="ECO:0000313" key="2">
    <source>
        <dbReference type="Proteomes" id="UP000005697"/>
    </source>
</evidence>
<organism evidence="1 2">
    <name type="scientific">Prevotella multiformis DSM 16608</name>
    <dbReference type="NCBI Taxonomy" id="888743"/>
    <lineage>
        <taxon>Bacteria</taxon>
        <taxon>Pseudomonadati</taxon>
        <taxon>Bacteroidota</taxon>
        <taxon>Bacteroidia</taxon>
        <taxon>Bacteroidales</taxon>
        <taxon>Prevotellaceae</taxon>
        <taxon>Prevotella</taxon>
    </lineage>
</organism>
<comment type="caution">
    <text evidence="1">The sequence shown here is derived from an EMBL/GenBank/DDBJ whole genome shotgun (WGS) entry which is preliminary data.</text>
</comment>
<proteinExistence type="predicted"/>